<dbReference type="EMBL" id="LR796167">
    <property type="protein sequence ID" value="CAB4123101.1"/>
    <property type="molecule type" value="Genomic_DNA"/>
</dbReference>
<gene>
    <name evidence="1" type="ORF">UFOVP29_260</name>
</gene>
<evidence type="ECO:0008006" key="2">
    <source>
        <dbReference type="Google" id="ProtNLM"/>
    </source>
</evidence>
<name>A0A6J5KMS6_9CAUD</name>
<evidence type="ECO:0000313" key="1">
    <source>
        <dbReference type="EMBL" id="CAB4123101.1"/>
    </source>
</evidence>
<organism evidence="1">
    <name type="scientific">uncultured Caudovirales phage</name>
    <dbReference type="NCBI Taxonomy" id="2100421"/>
    <lineage>
        <taxon>Viruses</taxon>
        <taxon>Duplodnaviria</taxon>
        <taxon>Heunggongvirae</taxon>
        <taxon>Uroviricota</taxon>
        <taxon>Caudoviricetes</taxon>
        <taxon>Peduoviridae</taxon>
        <taxon>Maltschvirus</taxon>
        <taxon>Maltschvirus maltsch</taxon>
    </lineage>
</organism>
<reference evidence="1" key="1">
    <citation type="submission" date="2020-04" db="EMBL/GenBank/DDBJ databases">
        <authorList>
            <person name="Chiriac C."/>
            <person name="Salcher M."/>
            <person name="Ghai R."/>
            <person name="Kavagutti S V."/>
        </authorList>
    </citation>
    <scope>NUCLEOTIDE SEQUENCE</scope>
</reference>
<accession>A0A6J5KMS6</accession>
<protein>
    <recommendedName>
        <fullName evidence="2">Neck protein</fullName>
    </recommendedName>
</protein>
<sequence>MTGVLRVELIEQVKRMLGGSMIDRELEAADYELAATLSFERYEQIAGNAQEEAYIFLELVNEEGVYFLPPEIISVRQIFRRGLGETNGGTSIDPFSLAYTNLYLLQAGAGGGYTAGLLTYELFNDYIKLAGRMFGAYIQFTFNNVTKKLQIVRKPTGGEPVLLWVYKKRSEDELLQDTFIKPWIRSYTLAWSKQMLGEAYEKYAQVIGPQGGTTLNGAALKADAKESMEKLEQQLRLYEDNSQPLGIIIG</sequence>
<proteinExistence type="predicted"/>